<evidence type="ECO:0000313" key="2">
    <source>
        <dbReference type="EMBL" id="KAF7199645.1"/>
    </source>
</evidence>
<dbReference type="EMBL" id="JAAVVJ010000019">
    <property type="protein sequence ID" value="KAF7199645.1"/>
    <property type="molecule type" value="Genomic_DNA"/>
</dbReference>
<feature type="compositionally biased region" description="Polar residues" evidence="1">
    <location>
        <begin position="67"/>
        <end position="77"/>
    </location>
</feature>
<feature type="compositionally biased region" description="Pro residues" evidence="1">
    <location>
        <begin position="162"/>
        <end position="175"/>
    </location>
</feature>
<evidence type="ECO:0000313" key="3">
    <source>
        <dbReference type="Proteomes" id="UP000822369"/>
    </source>
</evidence>
<feature type="compositionally biased region" description="Pro residues" evidence="1">
    <location>
        <begin position="206"/>
        <end position="215"/>
    </location>
</feature>
<protein>
    <submittedName>
        <fullName evidence="2">Uncharacterized protein</fullName>
    </submittedName>
</protein>
<dbReference type="Proteomes" id="UP000822369">
    <property type="component" value="Chromosome 19"/>
</dbReference>
<sequence>MLASLALLLSPESTPSEDTDRMAAVGAIWAIVVVTVVTSKPVSLNVGEDSSKSLESSESTSSEETFGPSQATFTESDVQMDPSLLPPADSGLFSVFPDLEDPQTSTDTGASPIEPKSPCQNAPGEDDSQLVCNSEAFVDAGEITGSTTPNILGPFQETPQDTAPPPLQLVTPAPPSLSTDSPLVTPSDPTPTGAPLCLMIQLTTPEPAPPRGDSM</sequence>
<name>A0A9D3B9Y8_NOTFU</name>
<dbReference type="KEGG" id="nfu:107393513"/>
<accession>A0A9D3B9Y8</accession>
<proteinExistence type="predicted"/>
<dbReference type="OrthoDB" id="8876502at2759"/>
<feature type="region of interest" description="Disordered" evidence="1">
    <location>
        <begin position="141"/>
        <end position="215"/>
    </location>
</feature>
<dbReference type="AlphaFoldDB" id="A0A9D3B9Y8"/>
<feature type="compositionally biased region" description="Low complexity" evidence="1">
    <location>
        <begin position="53"/>
        <end position="64"/>
    </location>
</feature>
<gene>
    <name evidence="2" type="ORF">G4P62_016423</name>
</gene>
<comment type="caution">
    <text evidence="2">The sequence shown here is derived from an EMBL/GenBank/DDBJ whole genome shotgun (WGS) entry which is preliminary data.</text>
</comment>
<reference evidence="2" key="1">
    <citation type="submission" date="2020-03" db="EMBL/GenBank/DDBJ databases">
        <title>Intra-Species Differences in Population Size shape Life History and Genome Evolution.</title>
        <authorList>
            <person name="Willemsen D."/>
            <person name="Cui R."/>
            <person name="Valenzano D.R."/>
        </authorList>
    </citation>
    <scope>NUCLEOTIDE SEQUENCE</scope>
    <source>
        <strain evidence="2">GRZ</strain>
        <tissue evidence="2">Whole</tissue>
    </source>
</reference>
<dbReference type="OMA" id="VCNSEAF"/>
<organism evidence="2 3">
    <name type="scientific">Nothobranchius furzeri</name>
    <name type="common">Turquoise killifish</name>
    <dbReference type="NCBI Taxonomy" id="105023"/>
    <lineage>
        <taxon>Eukaryota</taxon>
        <taxon>Metazoa</taxon>
        <taxon>Chordata</taxon>
        <taxon>Craniata</taxon>
        <taxon>Vertebrata</taxon>
        <taxon>Euteleostomi</taxon>
        <taxon>Actinopterygii</taxon>
        <taxon>Neopterygii</taxon>
        <taxon>Teleostei</taxon>
        <taxon>Neoteleostei</taxon>
        <taxon>Acanthomorphata</taxon>
        <taxon>Ovalentaria</taxon>
        <taxon>Atherinomorphae</taxon>
        <taxon>Cyprinodontiformes</taxon>
        <taxon>Nothobranchiidae</taxon>
        <taxon>Nothobranchius</taxon>
    </lineage>
</organism>
<feature type="region of interest" description="Disordered" evidence="1">
    <location>
        <begin position="44"/>
        <end position="128"/>
    </location>
</feature>
<evidence type="ECO:0000256" key="1">
    <source>
        <dbReference type="SAM" id="MobiDB-lite"/>
    </source>
</evidence>